<protein>
    <submittedName>
        <fullName evidence="1">Uncharacterized protein</fullName>
    </submittedName>
</protein>
<proteinExistence type="predicted"/>
<evidence type="ECO:0000313" key="1">
    <source>
        <dbReference type="EMBL" id="GFG32442.1"/>
    </source>
</evidence>
<name>A0A6L2PMT2_COPFO</name>
<accession>A0A6L2PMT2</accession>
<sequence length="125" mass="14158">MPRCYMVKKACNKYQTTVRDCWRVAAATQDEDREEAPAGPVSPTEGCVAPPSPGAYYRPLATITTQHRSLCFWTLAILSEIAQVSKMLRYKSTVIKLLKTALPIWNNWLCFFPHCYSRAKTDPVS</sequence>
<reference evidence="2" key="1">
    <citation type="submission" date="2020-01" db="EMBL/GenBank/DDBJ databases">
        <title>Draft genome sequence of the Termite Coptotermes fromosanus.</title>
        <authorList>
            <person name="Itakura S."/>
            <person name="Yosikawa Y."/>
            <person name="Umezawa K."/>
        </authorList>
    </citation>
    <scope>NUCLEOTIDE SEQUENCE [LARGE SCALE GENOMIC DNA]</scope>
</reference>
<evidence type="ECO:0000313" key="2">
    <source>
        <dbReference type="Proteomes" id="UP000502823"/>
    </source>
</evidence>
<dbReference type="InParanoid" id="A0A6L2PMT2"/>
<keyword evidence="2" id="KW-1185">Reference proteome</keyword>
<dbReference type="AlphaFoldDB" id="A0A6L2PMT2"/>
<gene>
    <name evidence="1" type="ORF">Cfor_02540</name>
</gene>
<dbReference type="EMBL" id="BLKM01008093">
    <property type="protein sequence ID" value="GFG32442.1"/>
    <property type="molecule type" value="Genomic_DNA"/>
</dbReference>
<organism evidence="1 2">
    <name type="scientific">Coptotermes formosanus</name>
    <name type="common">Formosan subterranean termite</name>
    <dbReference type="NCBI Taxonomy" id="36987"/>
    <lineage>
        <taxon>Eukaryota</taxon>
        <taxon>Metazoa</taxon>
        <taxon>Ecdysozoa</taxon>
        <taxon>Arthropoda</taxon>
        <taxon>Hexapoda</taxon>
        <taxon>Insecta</taxon>
        <taxon>Pterygota</taxon>
        <taxon>Neoptera</taxon>
        <taxon>Polyneoptera</taxon>
        <taxon>Dictyoptera</taxon>
        <taxon>Blattodea</taxon>
        <taxon>Blattoidea</taxon>
        <taxon>Termitoidae</taxon>
        <taxon>Rhinotermitidae</taxon>
        <taxon>Coptotermes</taxon>
    </lineage>
</organism>
<dbReference type="OrthoDB" id="5428132at2759"/>
<dbReference type="Proteomes" id="UP000502823">
    <property type="component" value="Unassembled WGS sequence"/>
</dbReference>
<comment type="caution">
    <text evidence="1">The sequence shown here is derived from an EMBL/GenBank/DDBJ whole genome shotgun (WGS) entry which is preliminary data.</text>
</comment>